<evidence type="ECO:0000256" key="3">
    <source>
        <dbReference type="ARBA" id="ARBA00022679"/>
    </source>
</evidence>
<dbReference type="EMBL" id="QFWV02000007">
    <property type="protein sequence ID" value="RKF06520.1"/>
    <property type="molecule type" value="Genomic_DNA"/>
</dbReference>
<dbReference type="AlphaFoldDB" id="A0A3A8AFU7"/>
<sequence>MSDSFRRHATAQGDTCPDIELSIVIPVYNNAGTLEELIARVSAACNDVDGASEIILVDDGSRDDSWPIVAGSESPHVRALRLSRNFGQQAALKAGFAEATGRYVIMMDADLEDDPAMIPVIHRELRGPVDICYTAYPDKNKRNARRTSRLFHRAVASIAKADHTPNIATMRGFSRKVLDAILRYRERRPVYGPLMVGMGFPSTTIEVEMPDRKGINSNYNLAKRVRLAMDYLVGYTNLPAVFFMVASGISFLATTAYSASIIIQYLIMGNQLPPGISLLMVVILLLFSMLFFGIGIVGLYLHRLLDESLDRPLYLIAERKQSTACAPVDIQSKGDLHVRRD</sequence>
<dbReference type="InterPro" id="IPR001173">
    <property type="entry name" value="Glyco_trans_2-like"/>
</dbReference>
<gene>
    <name evidence="9" type="ORF">DEM25_013120</name>
</gene>
<proteinExistence type="predicted"/>
<protein>
    <submittedName>
        <fullName evidence="9">Glycosyltransferase</fullName>
    </submittedName>
</protein>
<feature type="domain" description="Glycosyltransferase 2-like" evidence="8">
    <location>
        <begin position="22"/>
        <end position="181"/>
    </location>
</feature>
<keyword evidence="10" id="KW-1185">Reference proteome</keyword>
<keyword evidence="4 7" id="KW-0812">Transmembrane</keyword>
<evidence type="ECO:0000256" key="6">
    <source>
        <dbReference type="ARBA" id="ARBA00023136"/>
    </source>
</evidence>
<dbReference type="InterPro" id="IPR050256">
    <property type="entry name" value="Glycosyltransferase_2"/>
</dbReference>
<evidence type="ECO:0000256" key="5">
    <source>
        <dbReference type="ARBA" id="ARBA00022989"/>
    </source>
</evidence>
<evidence type="ECO:0000256" key="1">
    <source>
        <dbReference type="ARBA" id="ARBA00004141"/>
    </source>
</evidence>
<dbReference type="CDD" id="cd04187">
    <property type="entry name" value="DPM1_like_bac"/>
    <property type="match status" value="1"/>
</dbReference>
<feature type="transmembrane region" description="Helical" evidence="7">
    <location>
        <begin position="241"/>
        <end position="267"/>
    </location>
</feature>
<evidence type="ECO:0000256" key="7">
    <source>
        <dbReference type="SAM" id="Phobius"/>
    </source>
</evidence>
<evidence type="ECO:0000256" key="4">
    <source>
        <dbReference type="ARBA" id="ARBA00022692"/>
    </source>
</evidence>
<dbReference type="OrthoDB" id="9807795at2"/>
<dbReference type="Pfam" id="PF00535">
    <property type="entry name" value="Glycos_transf_2"/>
    <property type="match status" value="1"/>
</dbReference>
<comment type="caution">
    <text evidence="9">The sequence shown here is derived from an EMBL/GenBank/DDBJ whole genome shotgun (WGS) entry which is preliminary data.</text>
</comment>
<evidence type="ECO:0000313" key="10">
    <source>
        <dbReference type="Proteomes" id="UP000246132"/>
    </source>
</evidence>
<comment type="subcellular location">
    <subcellularLocation>
        <location evidence="1">Membrane</location>
        <topology evidence="1">Multi-pass membrane protein</topology>
    </subcellularLocation>
</comment>
<accession>A0A3A8AFU7</accession>
<dbReference type="PANTHER" id="PTHR48090">
    <property type="entry name" value="UNDECAPRENYL-PHOSPHATE 4-DEOXY-4-FORMAMIDO-L-ARABINOSE TRANSFERASE-RELATED"/>
    <property type="match status" value="1"/>
</dbReference>
<dbReference type="GO" id="GO:0016757">
    <property type="term" value="F:glycosyltransferase activity"/>
    <property type="evidence" value="ECO:0007669"/>
    <property type="project" value="UniProtKB-KW"/>
</dbReference>
<evidence type="ECO:0000259" key="8">
    <source>
        <dbReference type="Pfam" id="PF00535"/>
    </source>
</evidence>
<reference evidence="9 10" key="1">
    <citation type="journal article" date="2018" name="Int. J. Syst. Bacteriol.">
        <title>Oceaniradius stylonemae gen. nov., sp. nov., isolated from a red alga, Stylonema cornu-cervi.</title>
        <authorList>
            <person name="Jeong S."/>
        </authorList>
    </citation>
    <scope>NUCLEOTIDE SEQUENCE [LARGE SCALE GENOMIC DNA]</scope>
    <source>
        <strain evidence="9 10">StC1</strain>
    </source>
</reference>
<organism evidence="9 10">
    <name type="scientific">Oceaniradius stylonematis</name>
    <dbReference type="NCBI Taxonomy" id="2184161"/>
    <lineage>
        <taxon>Bacteria</taxon>
        <taxon>Pseudomonadati</taxon>
        <taxon>Pseudomonadota</taxon>
        <taxon>Alphaproteobacteria</taxon>
        <taxon>Hyphomicrobiales</taxon>
        <taxon>Ahrensiaceae</taxon>
        <taxon>Oceaniradius</taxon>
    </lineage>
</organism>
<keyword evidence="2" id="KW-0328">Glycosyltransferase</keyword>
<keyword evidence="5 7" id="KW-1133">Transmembrane helix</keyword>
<dbReference type="SUPFAM" id="SSF53448">
    <property type="entry name" value="Nucleotide-diphospho-sugar transferases"/>
    <property type="match status" value="1"/>
</dbReference>
<dbReference type="PANTHER" id="PTHR48090:SF1">
    <property type="entry name" value="PROPHAGE BACTOPRENOL GLUCOSYL TRANSFERASE HOMOLOG"/>
    <property type="match status" value="1"/>
</dbReference>
<evidence type="ECO:0000256" key="2">
    <source>
        <dbReference type="ARBA" id="ARBA00022676"/>
    </source>
</evidence>
<evidence type="ECO:0000313" key="9">
    <source>
        <dbReference type="EMBL" id="RKF06520.1"/>
    </source>
</evidence>
<feature type="transmembrane region" description="Helical" evidence="7">
    <location>
        <begin position="279"/>
        <end position="301"/>
    </location>
</feature>
<keyword evidence="6 7" id="KW-0472">Membrane</keyword>
<dbReference type="Gene3D" id="3.90.550.10">
    <property type="entry name" value="Spore Coat Polysaccharide Biosynthesis Protein SpsA, Chain A"/>
    <property type="match status" value="1"/>
</dbReference>
<dbReference type="GO" id="GO:0005886">
    <property type="term" value="C:plasma membrane"/>
    <property type="evidence" value="ECO:0007669"/>
    <property type="project" value="TreeGrafter"/>
</dbReference>
<dbReference type="Proteomes" id="UP000246132">
    <property type="component" value="Unassembled WGS sequence"/>
</dbReference>
<dbReference type="RefSeq" id="WP_109769072.1">
    <property type="nucleotide sequence ID" value="NZ_QFWV02000007.1"/>
</dbReference>
<name>A0A3A8AFU7_9HYPH</name>
<dbReference type="InterPro" id="IPR029044">
    <property type="entry name" value="Nucleotide-diphossugar_trans"/>
</dbReference>
<keyword evidence="3 9" id="KW-0808">Transferase</keyword>